<sequence>MIKRIFGLCILVPQLLHAQLPEKNYPQGYFRNPLNVPIQLAGNYGELRPNHFHAGIDIKTQQQENLPVHAAADGYVSRIGVSHTGYGNIVYITHPNGYTTTYGHLNRFFPALEQYVKQQQYAAESWATDLKIPADKFPVKKGEFIAWSGNTGGSAGPHVHFEIRDTHTEKPLNPLLFGFDIPDTKAPEVTRIAIYDMDRSVYDQTPLILPVKKVEGEYVTTTPVVKVRAAVAGIGLNAVDRMSNAPNSYGIYEVVMFDKDVPNSGFQIDNIGFDESRYINAHTDYKLKKGGGPWMQLLFSVPGNKLDIYKDVQGDGTIDLSDGTAHPVRLLVKDAYGNSTTVKFSLQQSGDAIEPTKCANTMFAESRNIFENNQIEFSLDEEALYDRICFNYAEIPAGEKSRSVSSIFRLHTAVIPVHDYFTLRIKPDRAIPAALQNKVVMIREGLGETIVGTKPDNGWYTGEFRELGNFHLEVDTVMPKIALLGGVKSGANLSKAARLSFTISDNSGIKAYKAELDGKWLMFSRKGNTITYTFDEHCKAGKHSLRLLVTDLAGNTKEQTITFTR</sequence>
<feature type="domain" description="M23ase beta-sheet core" evidence="1">
    <location>
        <begin position="52"/>
        <end position="128"/>
    </location>
</feature>
<dbReference type="InterPro" id="IPR013783">
    <property type="entry name" value="Ig-like_fold"/>
</dbReference>
<dbReference type="InterPro" id="IPR016047">
    <property type="entry name" value="M23ase_b-sheet_dom"/>
</dbReference>
<evidence type="ECO:0000259" key="1">
    <source>
        <dbReference type="Pfam" id="PF01551"/>
    </source>
</evidence>
<dbReference type="GO" id="GO:0004222">
    <property type="term" value="F:metalloendopeptidase activity"/>
    <property type="evidence" value="ECO:0007669"/>
    <property type="project" value="TreeGrafter"/>
</dbReference>
<proteinExistence type="predicted"/>
<dbReference type="RefSeq" id="WP_146305131.1">
    <property type="nucleotide sequence ID" value="NZ_VOHS01000008.1"/>
</dbReference>
<dbReference type="AlphaFoldDB" id="A0A5C6LVK5"/>
<comment type="caution">
    <text evidence="2">The sequence shown here is derived from an EMBL/GenBank/DDBJ whole genome shotgun (WGS) entry which is preliminary data.</text>
</comment>
<dbReference type="Gene3D" id="2.70.70.10">
    <property type="entry name" value="Glucose Permease (Domain IIA)"/>
    <property type="match status" value="1"/>
</dbReference>
<accession>A0A5C6LVK5</accession>
<dbReference type="EMBL" id="VOHS01000008">
    <property type="protein sequence ID" value="TWW00540.1"/>
    <property type="molecule type" value="Genomic_DNA"/>
</dbReference>
<dbReference type="PANTHER" id="PTHR21666">
    <property type="entry name" value="PEPTIDASE-RELATED"/>
    <property type="match status" value="1"/>
</dbReference>
<dbReference type="Pfam" id="PF01551">
    <property type="entry name" value="Peptidase_M23"/>
    <property type="match status" value="1"/>
</dbReference>
<protein>
    <submittedName>
        <fullName evidence="2">M23 family metallopeptidase</fullName>
    </submittedName>
</protein>
<dbReference type="InterPro" id="IPR050570">
    <property type="entry name" value="Cell_wall_metabolism_enzyme"/>
</dbReference>
<evidence type="ECO:0000313" key="3">
    <source>
        <dbReference type="Proteomes" id="UP000318815"/>
    </source>
</evidence>
<dbReference type="CDD" id="cd12797">
    <property type="entry name" value="M23_peptidase"/>
    <property type="match status" value="1"/>
</dbReference>
<evidence type="ECO:0000313" key="2">
    <source>
        <dbReference type="EMBL" id="TWW00540.1"/>
    </source>
</evidence>
<name>A0A5C6LVK5_9BACT</name>
<dbReference type="Gene3D" id="2.60.40.10">
    <property type="entry name" value="Immunoglobulins"/>
    <property type="match status" value="1"/>
</dbReference>
<gene>
    <name evidence="2" type="ORF">FEF09_10865</name>
</gene>
<reference evidence="2 3" key="1">
    <citation type="submission" date="2019-08" db="EMBL/GenBank/DDBJ databases">
        <title>Whole genome sequencing of chitin degrading bacteria Chitinophaga pinensis YS16.</title>
        <authorList>
            <person name="Singh R.P."/>
            <person name="Manchanda G."/>
            <person name="Maurya I.K."/>
            <person name="Joshi N.K."/>
            <person name="Srivastava A.K."/>
        </authorList>
    </citation>
    <scope>NUCLEOTIDE SEQUENCE [LARGE SCALE GENOMIC DNA]</scope>
    <source>
        <strain evidence="2 3">YS-16</strain>
    </source>
</reference>
<dbReference type="InterPro" id="IPR011055">
    <property type="entry name" value="Dup_hybrid_motif"/>
</dbReference>
<dbReference type="Proteomes" id="UP000318815">
    <property type="component" value="Unassembled WGS sequence"/>
</dbReference>
<organism evidence="2 3">
    <name type="scientific">Chitinophaga pinensis</name>
    <dbReference type="NCBI Taxonomy" id="79329"/>
    <lineage>
        <taxon>Bacteria</taxon>
        <taxon>Pseudomonadati</taxon>
        <taxon>Bacteroidota</taxon>
        <taxon>Chitinophagia</taxon>
        <taxon>Chitinophagales</taxon>
        <taxon>Chitinophagaceae</taxon>
        <taxon>Chitinophaga</taxon>
    </lineage>
</organism>
<keyword evidence="3" id="KW-1185">Reference proteome</keyword>
<dbReference type="SUPFAM" id="SSF51261">
    <property type="entry name" value="Duplicated hybrid motif"/>
    <property type="match status" value="2"/>
</dbReference>
<dbReference type="OrthoDB" id="9810477at2"/>
<dbReference type="PANTHER" id="PTHR21666:SF285">
    <property type="entry name" value="M23 FAMILY METALLOPEPTIDASE"/>
    <property type="match status" value="1"/>
</dbReference>